<name>A0A2P6UZY6_9CHLO</name>
<dbReference type="PROSITE" id="PS00134">
    <property type="entry name" value="TRYPSIN_HIS"/>
    <property type="match status" value="1"/>
</dbReference>
<evidence type="ECO:0000259" key="5">
    <source>
        <dbReference type="PROSITE" id="PS50240"/>
    </source>
</evidence>
<dbReference type="AlphaFoldDB" id="A0A2P6UZY6"/>
<dbReference type="SUPFAM" id="SSF50494">
    <property type="entry name" value="Trypsin-like serine proteases"/>
    <property type="match status" value="1"/>
</dbReference>
<keyword evidence="2" id="KW-1015">Disulfide bond</keyword>
<dbReference type="Gene3D" id="2.40.10.10">
    <property type="entry name" value="Trypsin-like serine proteases"/>
    <property type="match status" value="1"/>
</dbReference>
<dbReference type="InterPro" id="IPR043504">
    <property type="entry name" value="Peptidase_S1_PA_chymotrypsin"/>
</dbReference>
<dbReference type="STRING" id="554055.A0A2P6UZY6"/>
<evidence type="ECO:0000256" key="4">
    <source>
        <dbReference type="SAM" id="SignalP"/>
    </source>
</evidence>
<accession>A0A2P6UZY6</accession>
<dbReference type="SMART" id="SM00020">
    <property type="entry name" value="Tryp_SPc"/>
    <property type="match status" value="1"/>
</dbReference>
<dbReference type="EMBL" id="LHPF02000061">
    <property type="protein sequence ID" value="PSC67399.1"/>
    <property type="molecule type" value="Genomic_DNA"/>
</dbReference>
<dbReference type="Pfam" id="PF00089">
    <property type="entry name" value="Trypsin"/>
    <property type="match status" value="1"/>
</dbReference>
<gene>
    <name evidence="6" type="ORF">C2E20_8925</name>
</gene>
<proteinExistence type="inferred from homology"/>
<organism evidence="6 7">
    <name type="scientific">Micractinium conductrix</name>
    <dbReference type="NCBI Taxonomy" id="554055"/>
    <lineage>
        <taxon>Eukaryota</taxon>
        <taxon>Viridiplantae</taxon>
        <taxon>Chlorophyta</taxon>
        <taxon>core chlorophytes</taxon>
        <taxon>Trebouxiophyceae</taxon>
        <taxon>Chlorellales</taxon>
        <taxon>Chlorellaceae</taxon>
        <taxon>Chlorella clade</taxon>
        <taxon>Micractinium</taxon>
    </lineage>
</organism>
<dbReference type="InterPro" id="IPR009003">
    <property type="entry name" value="Peptidase_S1_PA"/>
</dbReference>
<comment type="similarity">
    <text evidence="1">Belongs to the peptidase S1 family.</text>
</comment>
<feature type="domain" description="Peptidase S1" evidence="5">
    <location>
        <begin position="70"/>
        <end position="302"/>
    </location>
</feature>
<dbReference type="PRINTS" id="PR00722">
    <property type="entry name" value="CHYMOTRYPSIN"/>
</dbReference>
<feature type="region of interest" description="Disordered" evidence="3">
    <location>
        <begin position="319"/>
        <end position="343"/>
    </location>
</feature>
<dbReference type="GO" id="GO:0006508">
    <property type="term" value="P:proteolysis"/>
    <property type="evidence" value="ECO:0007669"/>
    <property type="project" value="UniProtKB-KW"/>
</dbReference>
<dbReference type="PROSITE" id="PS50240">
    <property type="entry name" value="TRYPSIN_DOM"/>
    <property type="match status" value="1"/>
</dbReference>
<comment type="caution">
    <text evidence="6">The sequence shown here is derived from an EMBL/GenBank/DDBJ whole genome shotgun (WGS) entry which is preliminary data.</text>
</comment>
<protein>
    <submittedName>
        <fullName evidence="6">Chymotrypsin-like protease</fullName>
    </submittedName>
</protein>
<evidence type="ECO:0000256" key="2">
    <source>
        <dbReference type="ARBA" id="ARBA00023157"/>
    </source>
</evidence>
<dbReference type="InterPro" id="IPR018114">
    <property type="entry name" value="TRYPSIN_HIS"/>
</dbReference>
<evidence type="ECO:0000313" key="7">
    <source>
        <dbReference type="Proteomes" id="UP000239649"/>
    </source>
</evidence>
<dbReference type="PANTHER" id="PTHR24276:SF98">
    <property type="entry name" value="FI18310P1-RELATED"/>
    <property type="match status" value="1"/>
</dbReference>
<reference evidence="6 7" key="1">
    <citation type="journal article" date="2018" name="Plant J.">
        <title>Genome sequences of Chlorella sorokiniana UTEX 1602 and Micractinium conductrix SAG 241.80: implications to maltose excretion by a green alga.</title>
        <authorList>
            <person name="Arriola M.B."/>
            <person name="Velmurugan N."/>
            <person name="Zhang Y."/>
            <person name="Plunkett M.H."/>
            <person name="Hondzo H."/>
            <person name="Barney B.M."/>
        </authorList>
    </citation>
    <scope>NUCLEOTIDE SEQUENCE [LARGE SCALE GENOMIC DNA]</scope>
    <source>
        <strain evidence="6 7">SAG 241.80</strain>
    </source>
</reference>
<evidence type="ECO:0000256" key="1">
    <source>
        <dbReference type="ARBA" id="ARBA00007664"/>
    </source>
</evidence>
<dbReference type="GO" id="GO:0004252">
    <property type="term" value="F:serine-type endopeptidase activity"/>
    <property type="evidence" value="ECO:0007669"/>
    <property type="project" value="InterPro"/>
</dbReference>
<dbReference type="PROSITE" id="PS51257">
    <property type="entry name" value="PROKAR_LIPOPROTEIN"/>
    <property type="match status" value="1"/>
</dbReference>
<dbReference type="OrthoDB" id="513440at2759"/>
<evidence type="ECO:0000313" key="6">
    <source>
        <dbReference type="EMBL" id="PSC67399.1"/>
    </source>
</evidence>
<dbReference type="PANTHER" id="PTHR24276">
    <property type="entry name" value="POLYSERASE-RELATED"/>
    <property type="match status" value="1"/>
</dbReference>
<dbReference type="InterPro" id="IPR001314">
    <property type="entry name" value="Peptidase_S1A"/>
</dbReference>
<feature type="signal peptide" evidence="4">
    <location>
        <begin position="1"/>
        <end position="24"/>
    </location>
</feature>
<keyword evidence="4" id="KW-0732">Signal</keyword>
<evidence type="ECO:0000256" key="3">
    <source>
        <dbReference type="SAM" id="MobiDB-lite"/>
    </source>
</evidence>
<feature type="chain" id="PRO_5015162667" evidence="4">
    <location>
        <begin position="25"/>
        <end position="343"/>
    </location>
</feature>
<dbReference type="InterPro" id="IPR001254">
    <property type="entry name" value="Trypsin_dom"/>
</dbReference>
<dbReference type="CDD" id="cd00190">
    <property type="entry name" value="Tryp_SPc"/>
    <property type="match status" value="1"/>
</dbReference>
<dbReference type="InterPro" id="IPR050430">
    <property type="entry name" value="Peptidase_S1"/>
</dbReference>
<sequence length="343" mass="35319">MARGAGLLALLALACAFGSRPTLGRALLDTPLPAATPSPLLSLLPRRALAAEGGSSTSASGADIERTPRIIDGDINTNATRFQYSALILWSLGGGRTAGCSGSLVSPARVLTAAHCFSEGQKRAVPAEVTVRVGGLWHDVAAITVHPGYKQLDNLLSEPSNDVAMLRLSEASAAAAVRLPSWKQPTAGMTVVAAGYGLTEAGQPSDSLRYTDLEVLAPGACPPGYAGPCPLGFADNFVAGGRQGYTCQGDSGGPIVRTTLTGDTLVGLTSWGDVDCYTPFSYYVRIWDHLDTIKGWMGEGRAVSSRSASEIVGSDATTLATVDGGSNNNTAPPPPDSSDVTSR</sequence>
<dbReference type="Proteomes" id="UP000239649">
    <property type="component" value="Unassembled WGS sequence"/>
</dbReference>
<feature type="compositionally biased region" description="Polar residues" evidence="3">
    <location>
        <begin position="319"/>
        <end position="330"/>
    </location>
</feature>
<keyword evidence="7" id="KW-1185">Reference proteome</keyword>